<evidence type="ECO:0000256" key="7">
    <source>
        <dbReference type="ARBA" id="ARBA00023136"/>
    </source>
</evidence>
<evidence type="ECO:0000256" key="2">
    <source>
        <dbReference type="ARBA" id="ARBA00006375"/>
    </source>
</evidence>
<keyword evidence="4 8" id="KW-0812">Transmembrane</keyword>
<dbReference type="InterPro" id="IPR050391">
    <property type="entry name" value="Mito_Metabolite_Transporter"/>
</dbReference>
<protein>
    <submittedName>
        <fullName evidence="10">Uncharacterized protein</fullName>
    </submittedName>
</protein>
<dbReference type="SUPFAM" id="SSF103506">
    <property type="entry name" value="Mitochondrial carrier"/>
    <property type="match status" value="1"/>
</dbReference>
<evidence type="ECO:0000256" key="6">
    <source>
        <dbReference type="ARBA" id="ARBA00022989"/>
    </source>
</evidence>
<feature type="repeat" description="Solcar" evidence="8">
    <location>
        <begin position="1"/>
        <end position="71"/>
    </location>
</feature>
<evidence type="ECO:0000256" key="5">
    <source>
        <dbReference type="ARBA" id="ARBA00022737"/>
    </source>
</evidence>
<gene>
    <name evidence="10" type="ORF">GDO81_021867</name>
</gene>
<comment type="subcellular location">
    <subcellularLocation>
        <location evidence="1">Membrane</location>
        <topology evidence="1">Multi-pass membrane protein</topology>
    </subcellularLocation>
</comment>
<keyword evidence="6" id="KW-1133">Transmembrane helix</keyword>
<dbReference type="Gene3D" id="1.50.40.10">
    <property type="entry name" value="Mitochondrial carrier domain"/>
    <property type="match status" value="1"/>
</dbReference>
<keyword evidence="3 9" id="KW-0813">Transport</keyword>
<evidence type="ECO:0000256" key="1">
    <source>
        <dbReference type="ARBA" id="ARBA00004141"/>
    </source>
</evidence>
<dbReference type="GO" id="GO:0016020">
    <property type="term" value="C:membrane"/>
    <property type="evidence" value="ECO:0007669"/>
    <property type="project" value="UniProtKB-SubCell"/>
</dbReference>
<dbReference type="PROSITE" id="PS50920">
    <property type="entry name" value="SOLCAR"/>
    <property type="match status" value="1"/>
</dbReference>
<comment type="caution">
    <text evidence="10">The sequence shown here is derived from an EMBL/GenBank/DDBJ whole genome shotgun (WGS) entry which is preliminary data.</text>
</comment>
<dbReference type="Proteomes" id="UP000824782">
    <property type="component" value="Unassembled WGS sequence"/>
</dbReference>
<evidence type="ECO:0000256" key="4">
    <source>
        <dbReference type="ARBA" id="ARBA00022692"/>
    </source>
</evidence>
<dbReference type="InterPro" id="IPR018108">
    <property type="entry name" value="MCP_transmembrane"/>
</dbReference>
<keyword evidence="5" id="KW-0677">Repeat</keyword>
<keyword evidence="7 8" id="KW-0472">Membrane</keyword>
<evidence type="ECO:0000313" key="11">
    <source>
        <dbReference type="Proteomes" id="UP000824782"/>
    </source>
</evidence>
<proteinExistence type="inferred from homology"/>
<evidence type="ECO:0000256" key="9">
    <source>
        <dbReference type="RuleBase" id="RU000488"/>
    </source>
</evidence>
<dbReference type="EMBL" id="WNYA01017956">
    <property type="protein sequence ID" value="KAG8538873.1"/>
    <property type="molecule type" value="Genomic_DNA"/>
</dbReference>
<dbReference type="InterPro" id="IPR023395">
    <property type="entry name" value="MCP_dom_sf"/>
</dbReference>
<evidence type="ECO:0000256" key="3">
    <source>
        <dbReference type="ARBA" id="ARBA00022448"/>
    </source>
</evidence>
<evidence type="ECO:0000256" key="8">
    <source>
        <dbReference type="PROSITE-ProRule" id="PRU00282"/>
    </source>
</evidence>
<comment type="similarity">
    <text evidence="2 9">Belongs to the mitochondrial carrier (TC 2.A.29) family.</text>
</comment>
<dbReference type="PANTHER" id="PTHR45618">
    <property type="entry name" value="MITOCHONDRIAL DICARBOXYLATE CARRIER-RELATED"/>
    <property type="match status" value="1"/>
</dbReference>
<dbReference type="Pfam" id="PF00153">
    <property type="entry name" value="Mito_carr"/>
    <property type="match status" value="1"/>
</dbReference>
<evidence type="ECO:0000313" key="10">
    <source>
        <dbReference type="EMBL" id="KAG8538873.1"/>
    </source>
</evidence>
<keyword evidence="11" id="KW-1185">Reference proteome</keyword>
<name>A0AAV6YYM7_ENGPU</name>
<organism evidence="10 11">
    <name type="scientific">Engystomops pustulosus</name>
    <name type="common">Tungara frog</name>
    <name type="synonym">Physalaemus pustulosus</name>
    <dbReference type="NCBI Taxonomy" id="76066"/>
    <lineage>
        <taxon>Eukaryota</taxon>
        <taxon>Metazoa</taxon>
        <taxon>Chordata</taxon>
        <taxon>Craniata</taxon>
        <taxon>Vertebrata</taxon>
        <taxon>Euteleostomi</taxon>
        <taxon>Amphibia</taxon>
        <taxon>Batrachia</taxon>
        <taxon>Anura</taxon>
        <taxon>Neobatrachia</taxon>
        <taxon>Hyloidea</taxon>
        <taxon>Leptodactylidae</taxon>
        <taxon>Leiuperinae</taxon>
        <taxon>Engystomops</taxon>
    </lineage>
</organism>
<dbReference type="AlphaFoldDB" id="A0AAV6YYM7"/>
<reference evidence="10" key="1">
    <citation type="thesis" date="2020" institute="ProQuest LLC" country="789 East Eisenhower Parkway, Ann Arbor, MI, USA">
        <title>Comparative Genomics and Chromosome Evolution.</title>
        <authorList>
            <person name="Mudd A.B."/>
        </authorList>
    </citation>
    <scope>NUCLEOTIDE SEQUENCE</scope>
    <source>
        <strain evidence="10">237g6f4</strain>
        <tissue evidence="10">Blood</tissue>
    </source>
</reference>
<accession>A0AAV6YYM7</accession>
<sequence length="89" mass="10058">MERIRGVVHTFRFLGTVFVAKSRVRGVYHAFVTIVSKGGIRGLWAGWVPNVQRAALVNMGDLTTYDTVKHFLLRNTNLKDNSLCHSISR</sequence>